<evidence type="ECO:0000259" key="5">
    <source>
        <dbReference type="Pfam" id="PF00198"/>
    </source>
</evidence>
<dbReference type="InterPro" id="IPR001078">
    <property type="entry name" value="2-oxoacid_DH_actylTfrase"/>
</dbReference>
<dbReference type="SUPFAM" id="SSF52777">
    <property type="entry name" value="CoA-dependent acyltransferases"/>
    <property type="match status" value="1"/>
</dbReference>
<dbReference type="PANTHER" id="PTHR43178">
    <property type="entry name" value="DIHYDROLIPOAMIDE ACETYLTRANSFERASE COMPONENT OF PYRUVATE DEHYDROGENASE COMPLEX"/>
    <property type="match status" value="1"/>
</dbReference>
<evidence type="ECO:0000256" key="3">
    <source>
        <dbReference type="ARBA" id="ARBA00023315"/>
    </source>
</evidence>
<feature type="domain" description="2-oxoacid dehydrogenase acyltransferase catalytic" evidence="5">
    <location>
        <begin position="67"/>
        <end position="174"/>
    </location>
</feature>
<dbReference type="InParanoid" id="I7M9Y2"/>
<dbReference type="Pfam" id="PF00198">
    <property type="entry name" value="2-oxoacid_dh"/>
    <property type="match status" value="2"/>
</dbReference>
<dbReference type="GeneID" id="7834605"/>
<dbReference type="KEGG" id="tet:TTHERM_00444170"/>
<proteinExistence type="predicted"/>
<dbReference type="GO" id="GO:0005737">
    <property type="term" value="C:cytoplasm"/>
    <property type="evidence" value="ECO:0007669"/>
    <property type="project" value="TreeGrafter"/>
</dbReference>
<dbReference type="RefSeq" id="XP_001023279.1">
    <property type="nucleotide sequence ID" value="XM_001023279.3"/>
</dbReference>
<dbReference type="GO" id="GO:0031405">
    <property type="term" value="F:lipoic acid binding"/>
    <property type="evidence" value="ECO:0007669"/>
    <property type="project" value="TreeGrafter"/>
</dbReference>
<organism evidence="6 7">
    <name type="scientific">Tetrahymena thermophila (strain SB210)</name>
    <dbReference type="NCBI Taxonomy" id="312017"/>
    <lineage>
        <taxon>Eukaryota</taxon>
        <taxon>Sar</taxon>
        <taxon>Alveolata</taxon>
        <taxon>Ciliophora</taxon>
        <taxon>Intramacronucleata</taxon>
        <taxon>Oligohymenophorea</taxon>
        <taxon>Hymenostomatida</taxon>
        <taxon>Tetrahymenina</taxon>
        <taxon>Tetrahymenidae</taxon>
        <taxon>Tetrahymena</taxon>
    </lineage>
</organism>
<dbReference type="HOGENOM" id="CLU_078657_0_0_1"/>
<reference evidence="7" key="1">
    <citation type="journal article" date="2006" name="PLoS Biol.">
        <title>Macronuclear genome sequence of the ciliate Tetrahymena thermophila, a model eukaryote.</title>
        <authorList>
            <person name="Eisen J.A."/>
            <person name="Coyne R.S."/>
            <person name="Wu M."/>
            <person name="Wu D."/>
            <person name="Thiagarajan M."/>
            <person name="Wortman J.R."/>
            <person name="Badger J.H."/>
            <person name="Ren Q."/>
            <person name="Amedeo P."/>
            <person name="Jones K.M."/>
            <person name="Tallon L.J."/>
            <person name="Delcher A.L."/>
            <person name="Salzberg S.L."/>
            <person name="Silva J.C."/>
            <person name="Haas B.J."/>
            <person name="Majoros W.H."/>
            <person name="Farzad M."/>
            <person name="Carlton J.M."/>
            <person name="Smith R.K. Jr."/>
            <person name="Garg J."/>
            <person name="Pearlman R.E."/>
            <person name="Karrer K.M."/>
            <person name="Sun L."/>
            <person name="Manning G."/>
            <person name="Elde N.C."/>
            <person name="Turkewitz A.P."/>
            <person name="Asai D.J."/>
            <person name="Wilkes D.E."/>
            <person name="Wang Y."/>
            <person name="Cai H."/>
            <person name="Collins K."/>
            <person name="Stewart B.A."/>
            <person name="Lee S.R."/>
            <person name="Wilamowska K."/>
            <person name="Weinberg Z."/>
            <person name="Ruzzo W.L."/>
            <person name="Wloga D."/>
            <person name="Gaertig J."/>
            <person name="Frankel J."/>
            <person name="Tsao C.-C."/>
            <person name="Gorovsky M.A."/>
            <person name="Keeling P.J."/>
            <person name="Waller R.F."/>
            <person name="Patron N.J."/>
            <person name="Cherry J.M."/>
            <person name="Stover N.A."/>
            <person name="Krieger C.J."/>
            <person name="del Toro C."/>
            <person name="Ryder H.F."/>
            <person name="Williamson S.C."/>
            <person name="Barbeau R.A."/>
            <person name="Hamilton E.P."/>
            <person name="Orias E."/>
        </authorList>
    </citation>
    <scope>NUCLEOTIDE SEQUENCE [LARGE SCALE GENOMIC DNA]</scope>
    <source>
        <strain evidence="7">SB210</strain>
    </source>
</reference>
<dbReference type="AlphaFoldDB" id="I7M9Y2"/>
<dbReference type="OMA" id="RRCPDAN"/>
<keyword evidence="4" id="KW-0812">Transmembrane</keyword>
<evidence type="ECO:0000256" key="4">
    <source>
        <dbReference type="SAM" id="Phobius"/>
    </source>
</evidence>
<dbReference type="Proteomes" id="UP000009168">
    <property type="component" value="Unassembled WGS sequence"/>
</dbReference>
<dbReference type="STRING" id="312017.I7M9Y2"/>
<dbReference type="PANTHER" id="PTHR43178:SF5">
    <property type="entry name" value="LIPOAMIDE ACYLTRANSFERASE COMPONENT OF BRANCHED-CHAIN ALPHA-KETO ACID DEHYDROGENASE COMPLEX, MITOCHONDRIAL"/>
    <property type="match status" value="1"/>
</dbReference>
<keyword evidence="4" id="KW-0472">Membrane</keyword>
<evidence type="ECO:0000313" key="7">
    <source>
        <dbReference type="Proteomes" id="UP000009168"/>
    </source>
</evidence>
<feature type="domain" description="2-oxoacid dehydrogenase acyltransferase catalytic" evidence="5">
    <location>
        <begin position="225"/>
        <end position="307"/>
    </location>
</feature>
<sequence>MSVFQNALMFASLAYSVLYDIRFLALFGLFLGFNIFMYLAIPKGKNCNSTRRKIMCATWEEPKEGCIYIRHEIDCTKVQELIKNYKGEDDVKPTLTHFGIKAVAQILNASRLSVNGKFLFGKYIPFKTVDVTCLVDIDGGKDLAAVTIKSCDEKNVIDIAKFIKDKGAKIKKNNGDEEHKKRIGAAQFLPPFIISVCLQLTKYITYYLGMDAPAFGIKKDNFGGATVTSIGMLGIEDAYVPHCNFMNCPVFVALGKCVDKPVVRDGKIVIAPVMNINFTVDHRFIDGGKAKALNTSFKEVYEHPEKFFDCEQPKYEEKKQN</sequence>
<keyword evidence="4" id="KW-1133">Transmembrane helix</keyword>
<dbReference type="eggNOG" id="ENOG502S15V">
    <property type="taxonomic scope" value="Eukaryota"/>
</dbReference>
<accession>I7M9Y2</accession>
<evidence type="ECO:0000313" key="6">
    <source>
        <dbReference type="EMBL" id="EAS03034.1"/>
    </source>
</evidence>
<gene>
    <name evidence="6" type="ORF">TTHERM_00444170</name>
</gene>
<dbReference type="InterPro" id="IPR023213">
    <property type="entry name" value="CAT-like_dom_sf"/>
</dbReference>
<keyword evidence="2" id="KW-0808">Transferase</keyword>
<evidence type="ECO:0000256" key="1">
    <source>
        <dbReference type="ARBA" id="ARBA00001938"/>
    </source>
</evidence>
<keyword evidence="3 6" id="KW-0012">Acyltransferase</keyword>
<protein>
    <submittedName>
        <fullName evidence="6">2-oxo acid dehydrogenase acyltransferase domain protein</fullName>
    </submittedName>
</protein>
<comment type="cofactor">
    <cofactor evidence="1">
        <name>(R)-lipoate</name>
        <dbReference type="ChEBI" id="CHEBI:83088"/>
    </cofactor>
</comment>
<dbReference type="InterPro" id="IPR050743">
    <property type="entry name" value="2-oxoacid_DH_E2_comp"/>
</dbReference>
<dbReference type="EMBL" id="GG662504">
    <property type="protein sequence ID" value="EAS03034.1"/>
    <property type="molecule type" value="Genomic_DNA"/>
</dbReference>
<keyword evidence="7" id="KW-1185">Reference proteome</keyword>
<dbReference type="OrthoDB" id="196858at2759"/>
<evidence type="ECO:0000256" key="2">
    <source>
        <dbReference type="ARBA" id="ARBA00022679"/>
    </source>
</evidence>
<dbReference type="GO" id="GO:0016407">
    <property type="term" value="F:acetyltransferase activity"/>
    <property type="evidence" value="ECO:0007669"/>
    <property type="project" value="TreeGrafter"/>
</dbReference>
<dbReference type="Gene3D" id="3.30.559.10">
    <property type="entry name" value="Chloramphenicol acetyltransferase-like domain"/>
    <property type="match status" value="1"/>
</dbReference>
<feature type="transmembrane region" description="Helical" evidence="4">
    <location>
        <begin position="21"/>
        <end position="41"/>
    </location>
</feature>
<name>I7M9Y2_TETTS</name>